<evidence type="ECO:0000313" key="3">
    <source>
        <dbReference type="Proteomes" id="UP000277424"/>
    </source>
</evidence>
<dbReference type="Gene3D" id="3.10.180.10">
    <property type="entry name" value="2,3-Dihydroxybiphenyl 1,2-Dioxygenase, domain 1"/>
    <property type="match status" value="1"/>
</dbReference>
<dbReference type="InterPro" id="IPR037523">
    <property type="entry name" value="VOC_core"/>
</dbReference>
<dbReference type="CDD" id="cd06587">
    <property type="entry name" value="VOC"/>
    <property type="match status" value="1"/>
</dbReference>
<evidence type="ECO:0000313" key="2">
    <source>
        <dbReference type="EMBL" id="RKQ67959.1"/>
    </source>
</evidence>
<dbReference type="SUPFAM" id="SSF54593">
    <property type="entry name" value="Glyoxalase/Bleomycin resistance protein/Dihydroxybiphenyl dioxygenase"/>
    <property type="match status" value="1"/>
</dbReference>
<comment type="caution">
    <text evidence="2">The sequence shown here is derived from an EMBL/GenBank/DDBJ whole genome shotgun (WGS) entry which is preliminary data.</text>
</comment>
<dbReference type="GO" id="GO:0051213">
    <property type="term" value="F:dioxygenase activity"/>
    <property type="evidence" value="ECO:0007669"/>
    <property type="project" value="UniProtKB-KW"/>
</dbReference>
<dbReference type="AlphaFoldDB" id="A0A420WAC6"/>
<dbReference type="InterPro" id="IPR029068">
    <property type="entry name" value="Glyas_Bleomycin-R_OHBP_Dase"/>
</dbReference>
<dbReference type="Pfam" id="PF00903">
    <property type="entry name" value="Glyoxalase"/>
    <property type="match status" value="1"/>
</dbReference>
<dbReference type="PROSITE" id="PS51819">
    <property type="entry name" value="VOC"/>
    <property type="match status" value="1"/>
</dbReference>
<sequence>MNRPPIDQQVTFLYTWDLEKSARFYGETLGLEMVLDQGACRLYRVGPDSFVGICAREVRAKQPNGVVLTIVSSDVDGWYEYLTAKGVIYEAPPRYSEEFKVYSSFLRDPNGYLLEIQEFRSPDWPKPQGR</sequence>
<keyword evidence="2" id="KW-0560">Oxidoreductase</keyword>
<gene>
    <name evidence="2" type="ORF">BCL74_3620</name>
</gene>
<dbReference type="InterPro" id="IPR004360">
    <property type="entry name" value="Glyas_Fos-R_dOase_dom"/>
</dbReference>
<proteinExistence type="predicted"/>
<dbReference type="EMBL" id="RBIG01000005">
    <property type="protein sequence ID" value="RKQ67959.1"/>
    <property type="molecule type" value="Genomic_DNA"/>
</dbReference>
<organism evidence="2 3">
    <name type="scientific">Oceanibaculum indicum</name>
    <dbReference type="NCBI Taxonomy" id="526216"/>
    <lineage>
        <taxon>Bacteria</taxon>
        <taxon>Pseudomonadati</taxon>
        <taxon>Pseudomonadota</taxon>
        <taxon>Alphaproteobacteria</taxon>
        <taxon>Rhodospirillales</taxon>
        <taxon>Oceanibaculaceae</taxon>
        <taxon>Oceanibaculum</taxon>
    </lineage>
</organism>
<dbReference type="Proteomes" id="UP000277424">
    <property type="component" value="Unassembled WGS sequence"/>
</dbReference>
<dbReference type="OrthoDB" id="9812656at2"/>
<accession>A0A420WAC6</accession>
<dbReference type="RefSeq" id="WP_121222180.1">
    <property type="nucleotide sequence ID" value="NZ_RBIG01000005.1"/>
</dbReference>
<evidence type="ECO:0000259" key="1">
    <source>
        <dbReference type="PROSITE" id="PS51819"/>
    </source>
</evidence>
<protein>
    <submittedName>
        <fullName evidence="2">Glyoxalase/bleomycin resistance protein/dioxygenase superfamily protein</fullName>
    </submittedName>
</protein>
<reference evidence="2 3" key="1">
    <citation type="submission" date="2018-10" db="EMBL/GenBank/DDBJ databases">
        <title>Comparative analysis of microorganisms from saline springs in Andes Mountain Range, Colombia.</title>
        <authorList>
            <person name="Rubin E."/>
        </authorList>
    </citation>
    <scope>NUCLEOTIDE SEQUENCE [LARGE SCALE GENOMIC DNA]</scope>
    <source>
        <strain evidence="2 3">USBA 36</strain>
    </source>
</reference>
<keyword evidence="2" id="KW-0223">Dioxygenase</keyword>
<name>A0A420WAC6_9PROT</name>
<feature type="domain" description="VOC" evidence="1">
    <location>
        <begin position="5"/>
        <end position="119"/>
    </location>
</feature>